<protein>
    <submittedName>
        <fullName evidence="2">Regulator</fullName>
    </submittedName>
</protein>
<dbReference type="OrthoDB" id="3213425at2"/>
<dbReference type="EMBL" id="MLCF01000049">
    <property type="protein sequence ID" value="OIV37537.1"/>
    <property type="molecule type" value="Genomic_DNA"/>
</dbReference>
<dbReference type="Gene3D" id="1.25.40.10">
    <property type="entry name" value="Tetratricopeptide repeat domain"/>
    <property type="match status" value="1"/>
</dbReference>
<gene>
    <name evidence="2" type="ORF">BIV57_10455</name>
</gene>
<name>A0A1J7BVP5_9ACTN</name>
<dbReference type="STRING" id="1428644.BIV57_10455"/>
<dbReference type="InterPro" id="IPR011990">
    <property type="entry name" value="TPR-like_helical_dom_sf"/>
</dbReference>
<dbReference type="SUPFAM" id="SSF48452">
    <property type="entry name" value="TPR-like"/>
    <property type="match status" value="1"/>
</dbReference>
<comment type="caution">
    <text evidence="2">The sequence shown here is derived from an EMBL/GenBank/DDBJ whole genome shotgun (WGS) entry which is preliminary data.</text>
</comment>
<dbReference type="AlphaFoldDB" id="A0A1J7BVP5"/>
<keyword evidence="3" id="KW-1185">Reference proteome</keyword>
<evidence type="ECO:0000256" key="1">
    <source>
        <dbReference type="SAM" id="MobiDB-lite"/>
    </source>
</evidence>
<dbReference type="RefSeq" id="WP_071656489.1">
    <property type="nucleotide sequence ID" value="NZ_MLCF01000049.1"/>
</dbReference>
<sequence>MAERVPNRQLAALIAEAGFSHAGLARRVDQLGLEHGIDLRYDKTSVTRWLRGQQPRGATPALLAEVFTRRLGRRLSAQDLGLETCAPVYAGLEFAAGPAEAVEIVSSLWRKDTGPHSDLHRVAFTPAGLVVPSRDWLIGRADEKVARGDDGSGVAPAPAWSAAIPRQAAPPAAARSAGAKPQPSPAGSARTAPQGGHGAQGGREPESGAGAGAAGAGADAKAEGGRRPEPPAAGALRGRVHSGDVAAVMAVGELFRALDHAYGGGHARHALVRYLEGEAEPMLRARYSESIGRALFGAVAELVRLAGWTSFDIGSHGLAQRYYVQALRLSQAAGDRVHGGYVLASMSRQAVHLGHGKEAVQLARVAQQGSGPGAPAAVSAMMHATEAAGHAVLGDERSCLAALARGEHTVAKARPGDAAPGWVTFFDEAEFADECAHCHLALGRYRAAVQHAERSLRLRSAKYARSQALCRLVLANAWLGLGDVDRACACAAEAMDQVAAMRSARAVERVQQFVGRLAPYRDAAAARALADRAAALLA</sequence>
<feature type="region of interest" description="Disordered" evidence="1">
    <location>
        <begin position="164"/>
        <end position="238"/>
    </location>
</feature>
<proteinExistence type="predicted"/>
<feature type="compositionally biased region" description="Basic and acidic residues" evidence="1">
    <location>
        <begin position="220"/>
        <end position="229"/>
    </location>
</feature>
<reference evidence="2 3" key="1">
    <citation type="submission" date="2016-10" db="EMBL/GenBank/DDBJ databases">
        <title>Genome sequence of Streptomyces gilvigriseus MUSC 26.</title>
        <authorList>
            <person name="Lee L.-H."/>
            <person name="Ser H.-L."/>
        </authorList>
    </citation>
    <scope>NUCLEOTIDE SEQUENCE [LARGE SCALE GENOMIC DNA]</scope>
    <source>
        <strain evidence="2 3">MUSC 26</strain>
    </source>
</reference>
<evidence type="ECO:0000313" key="3">
    <source>
        <dbReference type="Proteomes" id="UP000243342"/>
    </source>
</evidence>
<evidence type="ECO:0000313" key="2">
    <source>
        <dbReference type="EMBL" id="OIV37537.1"/>
    </source>
</evidence>
<organism evidence="2 3">
    <name type="scientific">Mangrovactinospora gilvigrisea</name>
    <dbReference type="NCBI Taxonomy" id="1428644"/>
    <lineage>
        <taxon>Bacteria</taxon>
        <taxon>Bacillati</taxon>
        <taxon>Actinomycetota</taxon>
        <taxon>Actinomycetes</taxon>
        <taxon>Kitasatosporales</taxon>
        <taxon>Streptomycetaceae</taxon>
        <taxon>Mangrovactinospora</taxon>
    </lineage>
</organism>
<feature type="compositionally biased region" description="Low complexity" evidence="1">
    <location>
        <begin position="164"/>
        <end position="181"/>
    </location>
</feature>
<accession>A0A1J7BVP5</accession>
<dbReference type="Proteomes" id="UP000243342">
    <property type="component" value="Unassembled WGS sequence"/>
</dbReference>